<dbReference type="Proteomes" id="UP000308121">
    <property type="component" value="Unassembled WGS sequence"/>
</dbReference>
<name>A0A7Z8K328_9CELL</name>
<proteinExistence type="predicted"/>
<protein>
    <submittedName>
        <fullName evidence="2">Uncharacterized protein</fullName>
    </submittedName>
</protein>
<accession>A0A7Z8K328</accession>
<dbReference type="OrthoDB" id="4828637at2"/>
<sequence length="123" mass="13258">MTTMNPAIDPMRTPGRWLVTTVSGAMHLIESTAPDGTVTATRVTAGPPGDDPRFPRGTLRRDDEPVLVTGVQHLTESTMSNGIVVGEDMYLYLEPLDPAADLTLRRTTPVLEVVPLPPVPDRG</sequence>
<feature type="compositionally biased region" description="Basic and acidic residues" evidence="1">
    <location>
        <begin position="50"/>
        <end position="60"/>
    </location>
</feature>
<comment type="caution">
    <text evidence="2">The sequence shown here is derived from an EMBL/GenBank/DDBJ whole genome shotgun (WGS) entry which is preliminary data.</text>
</comment>
<feature type="region of interest" description="Disordered" evidence="1">
    <location>
        <begin position="33"/>
        <end position="60"/>
    </location>
</feature>
<reference evidence="2 3" key="1">
    <citation type="submission" date="2019-05" db="EMBL/GenBank/DDBJ databases">
        <title>Genome sequence of Cellulomonas hominis strain CS1.</title>
        <authorList>
            <person name="Belmont J."/>
            <person name="Maclea K.S."/>
        </authorList>
    </citation>
    <scope>NUCLEOTIDE SEQUENCE [LARGE SCALE GENOMIC DNA]</scope>
    <source>
        <strain evidence="2 3">CS1</strain>
    </source>
</reference>
<evidence type="ECO:0000313" key="3">
    <source>
        <dbReference type="Proteomes" id="UP000308121"/>
    </source>
</evidence>
<dbReference type="AlphaFoldDB" id="A0A7Z8K328"/>
<evidence type="ECO:0000313" key="2">
    <source>
        <dbReference type="EMBL" id="TKR27325.1"/>
    </source>
</evidence>
<gene>
    <name evidence="2" type="ORF">FA014_01095</name>
</gene>
<evidence type="ECO:0000256" key="1">
    <source>
        <dbReference type="SAM" id="MobiDB-lite"/>
    </source>
</evidence>
<dbReference type="EMBL" id="SZYE01000003">
    <property type="protein sequence ID" value="TKR27325.1"/>
    <property type="molecule type" value="Genomic_DNA"/>
</dbReference>
<dbReference type="RefSeq" id="WP_154727870.1">
    <property type="nucleotide sequence ID" value="NZ_SZYE01000003.1"/>
</dbReference>
<organism evidence="2 3">
    <name type="scientific">Cellulomonas hominis</name>
    <dbReference type="NCBI Taxonomy" id="156981"/>
    <lineage>
        <taxon>Bacteria</taxon>
        <taxon>Bacillati</taxon>
        <taxon>Actinomycetota</taxon>
        <taxon>Actinomycetes</taxon>
        <taxon>Micrococcales</taxon>
        <taxon>Cellulomonadaceae</taxon>
        <taxon>Cellulomonas</taxon>
    </lineage>
</organism>